<dbReference type="InterPro" id="IPR036034">
    <property type="entry name" value="PDZ_sf"/>
</dbReference>
<evidence type="ECO:0000256" key="9">
    <source>
        <dbReference type="SAM" id="MobiDB-lite"/>
    </source>
</evidence>
<gene>
    <name evidence="12" type="ORF">H6P80_10685</name>
</gene>
<reference evidence="12 13" key="1">
    <citation type="submission" date="2020-08" db="EMBL/GenBank/DDBJ databases">
        <title>Draft genome sequence of Parasphingopyxis sp. GrpM-11.</title>
        <authorList>
            <person name="Oh J."/>
            <person name="Roh D.-H."/>
        </authorList>
    </citation>
    <scope>NUCLEOTIDE SEQUENCE [LARGE SCALE GENOMIC DNA]</scope>
    <source>
        <strain evidence="12 13">GrpM-11</strain>
    </source>
</reference>
<evidence type="ECO:0000256" key="7">
    <source>
        <dbReference type="ARBA" id="ARBA00022989"/>
    </source>
</evidence>
<dbReference type="Gene3D" id="2.30.42.10">
    <property type="match status" value="1"/>
</dbReference>
<keyword evidence="3" id="KW-1003">Cell membrane</keyword>
<organism evidence="12 13">
    <name type="scientific">Parasphingopyxis marina</name>
    <dbReference type="NCBI Taxonomy" id="2761622"/>
    <lineage>
        <taxon>Bacteria</taxon>
        <taxon>Pseudomonadati</taxon>
        <taxon>Pseudomonadota</taxon>
        <taxon>Alphaproteobacteria</taxon>
        <taxon>Sphingomonadales</taxon>
        <taxon>Sphingomonadaceae</taxon>
        <taxon>Parasphingopyxis</taxon>
    </lineage>
</organism>
<evidence type="ECO:0000256" key="4">
    <source>
        <dbReference type="ARBA" id="ARBA00022519"/>
    </source>
</evidence>
<feature type="compositionally biased region" description="Low complexity" evidence="9">
    <location>
        <begin position="164"/>
        <end position="192"/>
    </location>
</feature>
<dbReference type="Pfam" id="PF11356">
    <property type="entry name" value="T2SSC"/>
    <property type="match status" value="1"/>
</dbReference>
<dbReference type="Gene3D" id="2.30.30.830">
    <property type="match status" value="1"/>
</dbReference>
<keyword evidence="7 10" id="KW-1133">Transmembrane helix</keyword>
<evidence type="ECO:0000313" key="12">
    <source>
        <dbReference type="EMBL" id="MBC2778081.1"/>
    </source>
</evidence>
<evidence type="ECO:0000256" key="6">
    <source>
        <dbReference type="ARBA" id="ARBA00022927"/>
    </source>
</evidence>
<evidence type="ECO:0000256" key="5">
    <source>
        <dbReference type="ARBA" id="ARBA00022692"/>
    </source>
</evidence>
<evidence type="ECO:0000256" key="2">
    <source>
        <dbReference type="ARBA" id="ARBA00022448"/>
    </source>
</evidence>
<keyword evidence="13" id="KW-1185">Reference proteome</keyword>
<dbReference type="InterPro" id="IPR041489">
    <property type="entry name" value="PDZ_6"/>
</dbReference>
<dbReference type="GO" id="GO:0015031">
    <property type="term" value="P:protein transport"/>
    <property type="evidence" value="ECO:0007669"/>
    <property type="project" value="UniProtKB-KW"/>
</dbReference>
<keyword evidence="5 10" id="KW-0812">Transmembrane</keyword>
<evidence type="ECO:0000256" key="8">
    <source>
        <dbReference type="ARBA" id="ARBA00023136"/>
    </source>
</evidence>
<keyword evidence="8 10" id="KW-0472">Membrane</keyword>
<feature type="region of interest" description="Disordered" evidence="9">
    <location>
        <begin position="155"/>
        <end position="216"/>
    </location>
</feature>
<dbReference type="SUPFAM" id="SSF50156">
    <property type="entry name" value="PDZ domain-like"/>
    <property type="match status" value="1"/>
</dbReference>
<evidence type="ECO:0000256" key="3">
    <source>
        <dbReference type="ARBA" id="ARBA00022475"/>
    </source>
</evidence>
<dbReference type="AlphaFoldDB" id="A0A842I093"/>
<evidence type="ECO:0000259" key="11">
    <source>
        <dbReference type="PROSITE" id="PS50106"/>
    </source>
</evidence>
<dbReference type="EMBL" id="JACJVJ010000002">
    <property type="protein sequence ID" value="MBC2778081.1"/>
    <property type="molecule type" value="Genomic_DNA"/>
</dbReference>
<comment type="caution">
    <text evidence="12">The sequence shown here is derived from an EMBL/GenBank/DDBJ whole genome shotgun (WGS) entry which is preliminary data.</text>
</comment>
<dbReference type="InterPro" id="IPR024961">
    <property type="entry name" value="T2SS_GspC_N"/>
</dbReference>
<keyword evidence="6" id="KW-0653">Protein transport</keyword>
<protein>
    <submittedName>
        <fullName evidence="12">Type II secretory pathway component PulC</fullName>
    </submittedName>
</protein>
<dbReference type="Proteomes" id="UP000564378">
    <property type="component" value="Unassembled WGS sequence"/>
</dbReference>
<proteinExistence type="predicted"/>
<dbReference type="InterPro" id="IPR001478">
    <property type="entry name" value="PDZ"/>
</dbReference>
<evidence type="ECO:0000313" key="13">
    <source>
        <dbReference type="Proteomes" id="UP000564378"/>
    </source>
</evidence>
<evidence type="ECO:0000256" key="10">
    <source>
        <dbReference type="SAM" id="Phobius"/>
    </source>
</evidence>
<name>A0A842I093_9SPHN</name>
<evidence type="ECO:0000256" key="1">
    <source>
        <dbReference type="ARBA" id="ARBA00004533"/>
    </source>
</evidence>
<dbReference type="Pfam" id="PF17820">
    <property type="entry name" value="PDZ_6"/>
    <property type="match status" value="1"/>
</dbReference>
<dbReference type="RefSeq" id="WP_185801370.1">
    <property type="nucleotide sequence ID" value="NZ_JACJVJ010000002.1"/>
</dbReference>
<comment type="subcellular location">
    <subcellularLocation>
        <location evidence="1">Cell inner membrane</location>
    </subcellularLocation>
</comment>
<accession>A0A842I093</accession>
<dbReference type="PROSITE" id="PS50106">
    <property type="entry name" value="PDZ"/>
    <property type="match status" value="1"/>
</dbReference>
<feature type="compositionally biased region" description="Polar residues" evidence="9">
    <location>
        <begin position="199"/>
        <end position="210"/>
    </location>
</feature>
<keyword evidence="4" id="KW-0997">Cell inner membrane</keyword>
<feature type="transmembrane region" description="Helical" evidence="10">
    <location>
        <begin position="21"/>
        <end position="42"/>
    </location>
</feature>
<dbReference type="GO" id="GO:0005886">
    <property type="term" value="C:plasma membrane"/>
    <property type="evidence" value="ECO:0007669"/>
    <property type="project" value="UniProtKB-SubCell"/>
</dbReference>
<sequence>MRLSLDARAQRLLRRLPRTNWISALELLLLAVLAVQCARLFWAVATPVGPVGEWRSDGGMPALGAPDMALFESFDPFFRLEGDGRIVVTDLDLKLYGVRQDQASGRGSAIIALAGGQQDSFTVGDEIMPGVVLEAVDFDFVTISRGGASEQIFLDQSTSPSAPPAQQAAASPAASRPAASAPSPAAQAARRPSGGRAVTPSQLAGGTQISPRREGNRVTGIILQPSGEDAAAMRAAGFEPGDIITSINGERVQDMGQAVTFASQLGQGDGFVQVERNGETVSFRARVSE</sequence>
<feature type="domain" description="PDZ" evidence="11">
    <location>
        <begin position="206"/>
        <end position="255"/>
    </location>
</feature>
<keyword evidence="2" id="KW-0813">Transport</keyword>